<dbReference type="KEGG" id="hae:halTADL_3385"/>
<evidence type="ECO:0000256" key="4">
    <source>
        <dbReference type="ARBA" id="ARBA00022980"/>
    </source>
</evidence>
<name>A0A1H6WW29_9EURY</name>
<dbReference type="EMBL" id="FNYR01000031">
    <property type="protein sequence ID" value="SEJ21028.1"/>
    <property type="molecule type" value="Genomic_DNA"/>
</dbReference>
<dbReference type="HAMAP" id="MF_01369_A">
    <property type="entry name" value="Ribosomal_uL23_A"/>
    <property type="match status" value="1"/>
</dbReference>
<dbReference type="STRING" id="1073996.SAMN05444271_13115"/>
<keyword evidence="3 6" id="KW-0694">RNA-binding</keyword>
<dbReference type="RefSeq" id="WP_089673486.1">
    <property type="nucleotide sequence ID" value="NZ_CP024845.1"/>
</dbReference>
<dbReference type="NCBIfam" id="NF011118">
    <property type="entry name" value="PRK14548.1"/>
    <property type="match status" value="1"/>
</dbReference>
<sequence>MSSILHHPLVTEKAMNEMDFDNKLLFITDIDATKPEIKKEVQDRYDVTVEGINTQITPKAQKKATLALSDDDDATEVASRIGVF</sequence>
<comment type="similarity">
    <text evidence="1 6">Belongs to the universal ribosomal protein uL23 family.</text>
</comment>
<dbReference type="NCBIfam" id="TIGR03636">
    <property type="entry name" value="uL23_arch"/>
    <property type="match status" value="1"/>
</dbReference>
<keyword evidence="2 6" id="KW-0699">rRNA-binding</keyword>
<dbReference type="GO" id="GO:0005840">
    <property type="term" value="C:ribosome"/>
    <property type="evidence" value="ECO:0007669"/>
    <property type="project" value="UniProtKB-UniRule"/>
</dbReference>
<gene>
    <name evidence="6" type="primary">rpl23</name>
    <name evidence="7" type="ORF">SAMN05444271_13115</name>
</gene>
<accession>A0A1H6WW29</accession>
<reference evidence="7 8" key="1">
    <citation type="submission" date="2016-10" db="EMBL/GenBank/DDBJ databases">
        <authorList>
            <person name="de Groot N.N."/>
        </authorList>
    </citation>
    <scope>NUCLEOTIDE SEQUENCE [LARGE SCALE GENOMIC DNA]</scope>
    <source>
        <strain evidence="7 8">DSM 22187</strain>
    </source>
</reference>
<dbReference type="GO" id="GO:0006412">
    <property type="term" value="P:translation"/>
    <property type="evidence" value="ECO:0007669"/>
    <property type="project" value="UniProtKB-UniRule"/>
</dbReference>
<dbReference type="AlphaFoldDB" id="A0A1H6WW29"/>
<evidence type="ECO:0000313" key="8">
    <source>
        <dbReference type="Proteomes" id="UP000198888"/>
    </source>
</evidence>
<dbReference type="FunFam" id="3.30.70.330:FF:000532">
    <property type="entry name" value="50S ribosomal protein L23"/>
    <property type="match status" value="1"/>
</dbReference>
<dbReference type="InterPro" id="IPR013025">
    <property type="entry name" value="Ribosomal_uL23-like"/>
</dbReference>
<dbReference type="InterPro" id="IPR012678">
    <property type="entry name" value="Ribosomal_uL23/eL15/eS24_sf"/>
</dbReference>
<keyword evidence="5 6" id="KW-0687">Ribonucleoprotein</keyword>
<evidence type="ECO:0000256" key="6">
    <source>
        <dbReference type="HAMAP-Rule" id="MF_01369"/>
    </source>
</evidence>
<dbReference type="OrthoDB" id="7751at2157"/>
<evidence type="ECO:0000256" key="5">
    <source>
        <dbReference type="ARBA" id="ARBA00023274"/>
    </source>
</evidence>
<organism evidence="7 8">
    <name type="scientific">Halohasta litchfieldiae</name>
    <dbReference type="NCBI Taxonomy" id="1073996"/>
    <lineage>
        <taxon>Archaea</taxon>
        <taxon>Methanobacteriati</taxon>
        <taxon>Methanobacteriota</taxon>
        <taxon>Stenosarchaea group</taxon>
        <taxon>Halobacteria</taxon>
        <taxon>Halobacteriales</taxon>
        <taxon>Haloferacaceae</taxon>
        <taxon>Halohasta</taxon>
    </lineage>
</organism>
<comment type="function">
    <text evidence="6">Binds to 23S rRNA. One of the proteins that surrounds the polypeptide exit tunnel on the outside of the ribosome.</text>
</comment>
<dbReference type="InterPro" id="IPR012677">
    <property type="entry name" value="Nucleotide-bd_a/b_plait_sf"/>
</dbReference>
<dbReference type="GeneID" id="35004152"/>
<dbReference type="Pfam" id="PF00276">
    <property type="entry name" value="Ribosomal_L23"/>
    <property type="match status" value="1"/>
</dbReference>
<dbReference type="GO" id="GO:0003735">
    <property type="term" value="F:structural constituent of ribosome"/>
    <property type="evidence" value="ECO:0007669"/>
    <property type="project" value="UniProtKB-UniRule"/>
</dbReference>
<dbReference type="Proteomes" id="UP000198888">
    <property type="component" value="Unassembled WGS sequence"/>
</dbReference>
<proteinExistence type="inferred from homology"/>
<dbReference type="Gene3D" id="3.30.70.330">
    <property type="match status" value="1"/>
</dbReference>
<protein>
    <recommendedName>
        <fullName evidence="6">Large ribosomal subunit protein uL23</fullName>
    </recommendedName>
</protein>
<evidence type="ECO:0000256" key="2">
    <source>
        <dbReference type="ARBA" id="ARBA00022730"/>
    </source>
</evidence>
<dbReference type="GO" id="GO:1990904">
    <property type="term" value="C:ribonucleoprotein complex"/>
    <property type="evidence" value="ECO:0007669"/>
    <property type="project" value="UniProtKB-KW"/>
</dbReference>
<evidence type="ECO:0000256" key="3">
    <source>
        <dbReference type="ARBA" id="ARBA00022884"/>
    </source>
</evidence>
<dbReference type="InterPro" id="IPR019985">
    <property type="entry name" value="Ribosomal_uL23"/>
</dbReference>
<dbReference type="GO" id="GO:0019843">
    <property type="term" value="F:rRNA binding"/>
    <property type="evidence" value="ECO:0007669"/>
    <property type="project" value="UniProtKB-UniRule"/>
</dbReference>
<keyword evidence="4 6" id="KW-0689">Ribosomal protein</keyword>
<keyword evidence="8" id="KW-1185">Reference proteome</keyword>
<dbReference type="PANTHER" id="PTHR11620">
    <property type="entry name" value="60S RIBOSOMAL PROTEIN L23A"/>
    <property type="match status" value="1"/>
</dbReference>
<evidence type="ECO:0000313" key="7">
    <source>
        <dbReference type="EMBL" id="SEJ21028.1"/>
    </source>
</evidence>
<dbReference type="SUPFAM" id="SSF54189">
    <property type="entry name" value="Ribosomal proteins S24e, L23 and L15e"/>
    <property type="match status" value="1"/>
</dbReference>
<evidence type="ECO:0000256" key="1">
    <source>
        <dbReference type="ARBA" id="ARBA00006700"/>
    </source>
</evidence>
<accession>A0A2H4Q6Y9</accession>
<comment type="subunit">
    <text evidence="6">Part of the 50S ribosomal subunit. Contacts protein L29.</text>
</comment>